<reference evidence="1" key="2">
    <citation type="journal article" date="2020" name="Nat. Commun.">
        <title>Large-scale genome sequencing of mycorrhizal fungi provides insights into the early evolution of symbiotic traits.</title>
        <authorList>
            <person name="Miyauchi S."/>
            <person name="Kiss E."/>
            <person name="Kuo A."/>
            <person name="Drula E."/>
            <person name="Kohler A."/>
            <person name="Sanchez-Garcia M."/>
            <person name="Morin E."/>
            <person name="Andreopoulos B."/>
            <person name="Barry K.W."/>
            <person name="Bonito G."/>
            <person name="Buee M."/>
            <person name="Carver A."/>
            <person name="Chen C."/>
            <person name="Cichocki N."/>
            <person name="Clum A."/>
            <person name="Culley D."/>
            <person name="Crous P.W."/>
            <person name="Fauchery L."/>
            <person name="Girlanda M."/>
            <person name="Hayes R.D."/>
            <person name="Keri Z."/>
            <person name="LaButti K."/>
            <person name="Lipzen A."/>
            <person name="Lombard V."/>
            <person name="Magnuson J."/>
            <person name="Maillard F."/>
            <person name="Murat C."/>
            <person name="Nolan M."/>
            <person name="Ohm R.A."/>
            <person name="Pangilinan J."/>
            <person name="Pereira M.F."/>
            <person name="Perotto S."/>
            <person name="Peter M."/>
            <person name="Pfister S."/>
            <person name="Riley R."/>
            <person name="Sitrit Y."/>
            <person name="Stielow J.B."/>
            <person name="Szollosi G."/>
            <person name="Zifcakova L."/>
            <person name="Stursova M."/>
            <person name="Spatafora J.W."/>
            <person name="Tedersoo L."/>
            <person name="Vaario L.M."/>
            <person name="Yamada A."/>
            <person name="Yan M."/>
            <person name="Wang P."/>
            <person name="Xu J."/>
            <person name="Bruns T."/>
            <person name="Baldrian P."/>
            <person name="Vilgalys R."/>
            <person name="Dunand C."/>
            <person name="Henrissat B."/>
            <person name="Grigoriev I.V."/>
            <person name="Hibbett D."/>
            <person name="Nagy L.G."/>
            <person name="Martin F.M."/>
        </authorList>
    </citation>
    <scope>NUCLEOTIDE SEQUENCE</scope>
    <source>
        <strain evidence="1">P2</strain>
    </source>
</reference>
<evidence type="ECO:0000313" key="1">
    <source>
        <dbReference type="EMBL" id="KAF9644868.1"/>
    </source>
</evidence>
<organism evidence="1 2">
    <name type="scientific">Thelephora ganbajun</name>
    <name type="common">Ganba fungus</name>
    <dbReference type="NCBI Taxonomy" id="370292"/>
    <lineage>
        <taxon>Eukaryota</taxon>
        <taxon>Fungi</taxon>
        <taxon>Dikarya</taxon>
        <taxon>Basidiomycota</taxon>
        <taxon>Agaricomycotina</taxon>
        <taxon>Agaricomycetes</taxon>
        <taxon>Thelephorales</taxon>
        <taxon>Thelephoraceae</taxon>
        <taxon>Thelephora</taxon>
    </lineage>
</organism>
<comment type="caution">
    <text evidence="1">The sequence shown here is derived from an EMBL/GenBank/DDBJ whole genome shotgun (WGS) entry which is preliminary data.</text>
</comment>
<dbReference type="EMBL" id="MU118115">
    <property type="protein sequence ID" value="KAF9644868.1"/>
    <property type="molecule type" value="Genomic_DNA"/>
</dbReference>
<proteinExistence type="predicted"/>
<evidence type="ECO:0000313" key="2">
    <source>
        <dbReference type="Proteomes" id="UP000886501"/>
    </source>
</evidence>
<dbReference type="Proteomes" id="UP000886501">
    <property type="component" value="Unassembled WGS sequence"/>
</dbReference>
<accession>A0ACB6Z6A6</accession>
<gene>
    <name evidence="1" type="ORF">BDM02DRAFT_834950</name>
</gene>
<name>A0ACB6Z6A6_THEGA</name>
<sequence length="786" mass="86798">MVNVLRPRPLFCPRAAWIKGGVGYLYHLMNNRQSVSPCQNASSLMSSLGLLEQLRRLNRSSSKFQDQVSNILYGQEYKQWAQGVQSDDLVGLVDYLDKALDALDPAGHGFRKCLRELRHICGARTILPTSYALSSSLLIISGQPVASGSSGDLYEGTLNGSKVCVKRVRVYSRDDPTKHTKTFYQEAVLWKRLEHKNIVPLLGITSTPLQLISGWMPGGDLTGYIKRYPDADRLSLLSDVAEGLQFLHSHNIVHGSLKGSNILVDATSHARITDFGLAAVTQNLDSMRSTSDDWGHITRWTPPEILSEEGSYSKEADVFSFAMVMIEVFTGVVPFNGGPPEAAVVAITSGKRPSRPNHPSFTDELWALIQHCWQQDPHLRLEISEVIKVLCGLEPPPIKPSTHEPASSTPTIGQRRLLVGYQQATSHPPSSHNMVSSSSSPTPQIFSQRPNYGIDLVSPESRGKSVGVGKSQETRSHNSSQAMMQDLPSDADYYRPGEQQGGQLSAHITRRPSRRDTAQPEPPPLASFNPPHFDLSEPQKDQSRDRVYGNEGGAGKSRTDSPATLGGRNVSRRNVSGKGSQSDLNRDSDDNNNGKHLSAVRQKNLGHSRSTLNIGDGYYQGGQSHNPSRHDLRIKSKSRNRSCMDLGETLSEDTGKYWSKAQRSDTRASRSVLNVGDTKQMGYHQSGQSHNPSRAFLRVIIFWRLMESRAGTHLPDNFLRHDLAQPNKSKTDLRDVGRIGYRLNPSHTGDGTLSRSISRRDTPGENTGNTNRNARQCHASPALELF</sequence>
<keyword evidence="2" id="KW-1185">Reference proteome</keyword>
<reference evidence="1" key="1">
    <citation type="submission" date="2019-10" db="EMBL/GenBank/DDBJ databases">
        <authorList>
            <consortium name="DOE Joint Genome Institute"/>
            <person name="Kuo A."/>
            <person name="Miyauchi S."/>
            <person name="Kiss E."/>
            <person name="Drula E."/>
            <person name="Kohler A."/>
            <person name="Sanchez-Garcia M."/>
            <person name="Andreopoulos B."/>
            <person name="Barry K.W."/>
            <person name="Bonito G."/>
            <person name="Buee M."/>
            <person name="Carver A."/>
            <person name="Chen C."/>
            <person name="Cichocki N."/>
            <person name="Clum A."/>
            <person name="Culley D."/>
            <person name="Crous P.W."/>
            <person name="Fauchery L."/>
            <person name="Girlanda M."/>
            <person name="Hayes R."/>
            <person name="Keri Z."/>
            <person name="Labutti K."/>
            <person name="Lipzen A."/>
            <person name="Lombard V."/>
            <person name="Magnuson J."/>
            <person name="Maillard F."/>
            <person name="Morin E."/>
            <person name="Murat C."/>
            <person name="Nolan M."/>
            <person name="Ohm R."/>
            <person name="Pangilinan J."/>
            <person name="Pereira M."/>
            <person name="Perotto S."/>
            <person name="Peter M."/>
            <person name="Riley R."/>
            <person name="Sitrit Y."/>
            <person name="Stielow B."/>
            <person name="Szollosi G."/>
            <person name="Zifcakova L."/>
            <person name="Stursova M."/>
            <person name="Spatafora J.W."/>
            <person name="Tedersoo L."/>
            <person name="Vaario L.-M."/>
            <person name="Yamada A."/>
            <person name="Yan M."/>
            <person name="Wang P."/>
            <person name="Xu J."/>
            <person name="Bruns T."/>
            <person name="Baldrian P."/>
            <person name="Vilgalys R."/>
            <person name="Henrissat B."/>
            <person name="Grigoriev I.V."/>
            <person name="Hibbett D."/>
            <person name="Nagy L.G."/>
            <person name="Martin F.M."/>
        </authorList>
    </citation>
    <scope>NUCLEOTIDE SEQUENCE</scope>
    <source>
        <strain evidence="1">P2</strain>
    </source>
</reference>
<protein>
    <submittedName>
        <fullName evidence="1">Kinase-like protein</fullName>
    </submittedName>
</protein>